<dbReference type="Proteomes" id="UP000184546">
    <property type="component" value="Unassembled WGS sequence"/>
</dbReference>
<organism evidence="2 3">
    <name type="scientific">Aspergillus aculeatus (strain ATCC 16872 / CBS 172.66 / WB 5094)</name>
    <dbReference type="NCBI Taxonomy" id="690307"/>
    <lineage>
        <taxon>Eukaryota</taxon>
        <taxon>Fungi</taxon>
        <taxon>Dikarya</taxon>
        <taxon>Ascomycota</taxon>
        <taxon>Pezizomycotina</taxon>
        <taxon>Eurotiomycetes</taxon>
        <taxon>Eurotiomycetidae</taxon>
        <taxon>Eurotiales</taxon>
        <taxon>Aspergillaceae</taxon>
        <taxon>Aspergillus</taxon>
        <taxon>Aspergillus subgen. Circumdati</taxon>
    </lineage>
</organism>
<keyword evidence="3" id="KW-1185">Reference proteome</keyword>
<evidence type="ECO:0000313" key="3">
    <source>
        <dbReference type="Proteomes" id="UP000184546"/>
    </source>
</evidence>
<evidence type="ECO:0000256" key="1">
    <source>
        <dbReference type="SAM" id="SignalP"/>
    </source>
</evidence>
<proteinExistence type="predicted"/>
<dbReference type="VEuPathDB" id="FungiDB:ASPACDRAFT_56093"/>
<dbReference type="RefSeq" id="XP_020060973.1">
    <property type="nucleotide sequence ID" value="XM_020203089.1"/>
</dbReference>
<name>A0A1L9X8H4_ASPA1</name>
<sequence length="273" mass="29749">MRTAIVFLWLLAFFSGNAFAQVVGGSALAHCFEAIYLYYGYLADIAINGDERTLGRQCTPLTGTVCTVWEFIKSIETPFDAASLGDGGGIGDTTRPDDLLELAEAMYDNGFDRYNSETMFGEYVKHTLVLEKATNILIAARDNHPEVLQGALLAKAKTALASAHAEREQDMLADKKSFVRDSFSGARIIEKTVSLEAALLNYQDIDWLASAEATAAATNTNVQDRLDGFEEMGRNLATDQYDPEKLQIHVKIAQSIRTQSDALGSLATCKALG</sequence>
<dbReference type="OrthoDB" id="4365521at2759"/>
<dbReference type="AlphaFoldDB" id="A0A1L9X8H4"/>
<evidence type="ECO:0000313" key="2">
    <source>
        <dbReference type="EMBL" id="OJK04634.1"/>
    </source>
</evidence>
<feature type="chain" id="PRO_5012950949" evidence="1">
    <location>
        <begin position="21"/>
        <end position="273"/>
    </location>
</feature>
<dbReference type="GeneID" id="30976903"/>
<reference evidence="3" key="1">
    <citation type="journal article" date="2017" name="Genome Biol.">
        <title>Comparative genomics reveals high biological diversity and specific adaptations in the industrially and medically important fungal genus Aspergillus.</title>
        <authorList>
            <person name="de Vries R.P."/>
            <person name="Riley R."/>
            <person name="Wiebenga A."/>
            <person name="Aguilar-Osorio G."/>
            <person name="Amillis S."/>
            <person name="Uchima C.A."/>
            <person name="Anderluh G."/>
            <person name="Asadollahi M."/>
            <person name="Askin M."/>
            <person name="Barry K."/>
            <person name="Battaglia E."/>
            <person name="Bayram O."/>
            <person name="Benocci T."/>
            <person name="Braus-Stromeyer S.A."/>
            <person name="Caldana C."/>
            <person name="Canovas D."/>
            <person name="Cerqueira G.C."/>
            <person name="Chen F."/>
            <person name="Chen W."/>
            <person name="Choi C."/>
            <person name="Clum A."/>
            <person name="Dos Santos R.A."/>
            <person name="Damasio A.R."/>
            <person name="Diallinas G."/>
            <person name="Emri T."/>
            <person name="Fekete E."/>
            <person name="Flipphi M."/>
            <person name="Freyberg S."/>
            <person name="Gallo A."/>
            <person name="Gournas C."/>
            <person name="Habgood R."/>
            <person name="Hainaut M."/>
            <person name="Harispe M.L."/>
            <person name="Henrissat B."/>
            <person name="Hilden K.S."/>
            <person name="Hope R."/>
            <person name="Hossain A."/>
            <person name="Karabika E."/>
            <person name="Karaffa L."/>
            <person name="Karanyi Z."/>
            <person name="Krasevec N."/>
            <person name="Kuo A."/>
            <person name="Kusch H."/>
            <person name="LaButti K."/>
            <person name="Lagendijk E.L."/>
            <person name="Lapidus A."/>
            <person name="Levasseur A."/>
            <person name="Lindquist E."/>
            <person name="Lipzen A."/>
            <person name="Logrieco A.F."/>
            <person name="MacCabe A."/>
            <person name="Maekelae M.R."/>
            <person name="Malavazi I."/>
            <person name="Melin P."/>
            <person name="Meyer V."/>
            <person name="Mielnichuk N."/>
            <person name="Miskei M."/>
            <person name="Molnar A.P."/>
            <person name="Mule G."/>
            <person name="Ngan C.Y."/>
            <person name="Orejas M."/>
            <person name="Orosz E."/>
            <person name="Ouedraogo J.P."/>
            <person name="Overkamp K.M."/>
            <person name="Park H.-S."/>
            <person name="Perrone G."/>
            <person name="Piumi F."/>
            <person name="Punt P.J."/>
            <person name="Ram A.F."/>
            <person name="Ramon A."/>
            <person name="Rauscher S."/>
            <person name="Record E."/>
            <person name="Riano-Pachon D.M."/>
            <person name="Robert V."/>
            <person name="Roehrig J."/>
            <person name="Ruller R."/>
            <person name="Salamov A."/>
            <person name="Salih N.S."/>
            <person name="Samson R.A."/>
            <person name="Sandor E."/>
            <person name="Sanguinetti M."/>
            <person name="Schuetze T."/>
            <person name="Sepcic K."/>
            <person name="Shelest E."/>
            <person name="Sherlock G."/>
            <person name="Sophianopoulou V."/>
            <person name="Squina F.M."/>
            <person name="Sun H."/>
            <person name="Susca A."/>
            <person name="Todd R.B."/>
            <person name="Tsang A."/>
            <person name="Unkles S.E."/>
            <person name="van de Wiele N."/>
            <person name="van Rossen-Uffink D."/>
            <person name="Oliveira J.V."/>
            <person name="Vesth T.C."/>
            <person name="Visser J."/>
            <person name="Yu J.-H."/>
            <person name="Zhou M."/>
            <person name="Andersen M.R."/>
            <person name="Archer D.B."/>
            <person name="Baker S.E."/>
            <person name="Benoit I."/>
            <person name="Brakhage A.A."/>
            <person name="Braus G.H."/>
            <person name="Fischer R."/>
            <person name="Frisvad J.C."/>
            <person name="Goldman G.H."/>
            <person name="Houbraken J."/>
            <person name="Oakley B."/>
            <person name="Pocsi I."/>
            <person name="Scazzocchio C."/>
            <person name="Seiboth B."/>
            <person name="vanKuyk P.A."/>
            <person name="Wortman J."/>
            <person name="Dyer P.S."/>
            <person name="Grigoriev I.V."/>
        </authorList>
    </citation>
    <scope>NUCLEOTIDE SEQUENCE [LARGE SCALE GENOMIC DNA]</scope>
    <source>
        <strain evidence="3">ATCC 16872 / CBS 172.66 / WB 5094</strain>
    </source>
</reference>
<dbReference type="EMBL" id="KV878970">
    <property type="protein sequence ID" value="OJK04634.1"/>
    <property type="molecule type" value="Genomic_DNA"/>
</dbReference>
<protein>
    <submittedName>
        <fullName evidence="2">Uncharacterized protein</fullName>
    </submittedName>
</protein>
<feature type="signal peptide" evidence="1">
    <location>
        <begin position="1"/>
        <end position="20"/>
    </location>
</feature>
<gene>
    <name evidence="2" type="ORF">ASPACDRAFT_56093</name>
</gene>
<keyword evidence="1" id="KW-0732">Signal</keyword>
<accession>A0A1L9X8H4</accession>